<feature type="repeat" description="ANK" evidence="3">
    <location>
        <begin position="580"/>
        <end position="604"/>
    </location>
</feature>
<evidence type="ECO:0000256" key="1">
    <source>
        <dbReference type="ARBA" id="ARBA00022737"/>
    </source>
</evidence>
<proteinExistence type="predicted"/>
<name>A0A1B8AIH6_FUSPO</name>
<dbReference type="InterPro" id="IPR036770">
    <property type="entry name" value="Ankyrin_rpt-contain_sf"/>
</dbReference>
<organism evidence="5 6">
    <name type="scientific">Fusarium poae</name>
    <dbReference type="NCBI Taxonomy" id="36050"/>
    <lineage>
        <taxon>Eukaryota</taxon>
        <taxon>Fungi</taxon>
        <taxon>Dikarya</taxon>
        <taxon>Ascomycota</taxon>
        <taxon>Pezizomycotina</taxon>
        <taxon>Sordariomycetes</taxon>
        <taxon>Hypocreomycetidae</taxon>
        <taxon>Hypocreales</taxon>
        <taxon>Nectriaceae</taxon>
        <taxon>Fusarium</taxon>
    </lineage>
</organism>
<dbReference type="InterPro" id="IPR002110">
    <property type="entry name" value="Ankyrin_rpt"/>
</dbReference>
<feature type="repeat" description="ANK" evidence="3">
    <location>
        <begin position="481"/>
        <end position="513"/>
    </location>
</feature>
<feature type="repeat" description="ANK" evidence="3">
    <location>
        <begin position="796"/>
        <end position="828"/>
    </location>
</feature>
<reference evidence="5 6" key="1">
    <citation type="submission" date="2016-06" db="EMBL/GenBank/DDBJ databases">
        <title>Living apart together: crosstalk between the core and supernumerary genomes in a fungal plant pathogen.</title>
        <authorList>
            <person name="Vanheule A."/>
            <person name="Audenaert K."/>
            <person name="Warris S."/>
            <person name="Van De Geest H."/>
            <person name="Schijlen E."/>
            <person name="Hofte M."/>
            <person name="De Saeger S."/>
            <person name="Haesaert G."/>
            <person name="Waalwijk C."/>
            <person name="Van Der Lee T."/>
        </authorList>
    </citation>
    <scope>NUCLEOTIDE SEQUENCE [LARGE SCALE GENOMIC DNA]</scope>
    <source>
        <strain evidence="5 6">2516</strain>
    </source>
</reference>
<feature type="repeat" description="ANK" evidence="3">
    <location>
        <begin position="341"/>
        <end position="373"/>
    </location>
</feature>
<comment type="caution">
    <text evidence="5">The sequence shown here is derived from an EMBL/GenBank/DDBJ whole genome shotgun (WGS) entry which is preliminary data.</text>
</comment>
<keyword evidence="1" id="KW-0677">Repeat</keyword>
<feature type="repeat" description="ANK" evidence="3">
    <location>
        <begin position="206"/>
        <end position="238"/>
    </location>
</feature>
<dbReference type="STRING" id="36050.A0A1B8AIH6"/>
<dbReference type="InterPro" id="IPR010730">
    <property type="entry name" value="HET"/>
</dbReference>
<feature type="repeat" description="ANK" evidence="3">
    <location>
        <begin position="274"/>
        <end position="306"/>
    </location>
</feature>
<feature type="repeat" description="ANK" evidence="3">
    <location>
        <begin position="74"/>
        <end position="106"/>
    </location>
</feature>
<feature type="repeat" description="ANK" evidence="3">
    <location>
        <begin position="861"/>
        <end position="893"/>
    </location>
</feature>
<dbReference type="Proteomes" id="UP000091967">
    <property type="component" value="Unassembled WGS sequence"/>
</dbReference>
<dbReference type="Pfam" id="PF00023">
    <property type="entry name" value="Ank"/>
    <property type="match status" value="3"/>
</dbReference>
<evidence type="ECO:0000256" key="3">
    <source>
        <dbReference type="PROSITE-ProRule" id="PRU00023"/>
    </source>
</evidence>
<dbReference type="PANTHER" id="PTHR24171:SF9">
    <property type="entry name" value="ANKYRIN REPEAT DOMAIN-CONTAINING PROTEIN 39"/>
    <property type="match status" value="1"/>
</dbReference>
<keyword evidence="2 3" id="KW-0040">ANK repeat</keyword>
<dbReference type="PROSITE" id="PS50088">
    <property type="entry name" value="ANK_REPEAT"/>
    <property type="match status" value="16"/>
</dbReference>
<dbReference type="EMBL" id="LYXU01000003">
    <property type="protein sequence ID" value="OBS20375.1"/>
    <property type="molecule type" value="Genomic_DNA"/>
</dbReference>
<dbReference type="Gene3D" id="1.25.40.20">
    <property type="entry name" value="Ankyrin repeat-containing domain"/>
    <property type="match status" value="5"/>
</dbReference>
<feature type="repeat" description="ANK" evidence="3">
    <location>
        <begin position="307"/>
        <end position="339"/>
    </location>
</feature>
<sequence length="1602" mass="176464">MRPQNVPSIQKLVCPEIPAGSALGQTLRRGGYSVDGDFMDKDEALAWAIMKKETELVKAIVKDGVNIDLRTGPYQTAALHVAVYAGSCEIISILKDAGASLEVKDGNGLTSLDIAASCGLHEVAELLCDLGADTECHCTLGRTPLHSAAQGGYTKIIQLLFYRNIDIDCRDNEERTPLAFASRCGKMQAVQLLVELGADISLRDKDGNTPMHYAAEHDHVTIVEYFIELGADLTVINNYGYTVLSLAAFGKAQQVVSLIVGLEGIDVNRKNHRSVIVPLIAAASSGSLEIARLLVTNGAFLEVTDYDEKTPLHYASIYGHAEVAKFLLDKGANIESRSIAYQRTPFLLAAIREKIEVVRLLARYGADREAKDSDGHCALHYVALTANNILLRCLLNIGVDMEAELPNGATVLEHANAAGKTEIVSLLVEHGANIMVKWKEKCSVAQRPLSDQLIACAKHGNVIQITRLLDEGVDIHVLSTFGRSALSVAAEYGHQDVINLVLARGGILDFQDASGETALWWASHCNHIGVVQRLLELGAQVDLTDSDGNTPLCVACQKGLVNIVKCLLEAGSDPNTMTNYGMTPLLLAATANHMDVVGLLIGKGFVTAEQTGPAINGGTGSDGLINIMRHFCDLYGRDRKFEHLGLDKNIAKNASHPRQYGTTHYDSVESLIFEDESLEYASSEQNEIDSPDNGGDPIYGEHLALAASKGHVPEMLSLIKAGANVDGSNRVAIPLLCAAFQNEERAVKTLIENGAQVDRVDHRQNTALCIAAHQGYTTIINLLCQYNANIDHKGENEMTPIAFAVLGEHADAVEILLDRGARTEFRDGNLNLLDGAVFRGSEPVIEVLLRKGAKVRAVDETGYTPLLTAVEKGNRNVAEFLLKNGAGLDFVPGSKCSPMLEAINSGQAVMVELLAKYGADVNHLEDTDRTPMIVAAQSGKDMVVQSLIDMGADLGGQDDRCRTALSYANENSQKSTVKLLLQAQALRRDCQYMKKAEEQRKDPKTSFEYQPLSEGFIRVLELQRGKRGDVVSFSLIHVELSKPPSFEALSYEWKGKTGTVPTYCDGERILVTPNCCAALEILRCETETRLLWIDAICINQQDTTERGNQVSMMSGIYSKATSVLMWIGEDEDHSDRAFSSIPVLTRALQRLQKSPKFKHIPLNLTDKHLRLGLPEVQKLIEQLKPRVAPETWEAWRKLYRRSYFTRAWIFQEIILAGPRGTVMCGTQQCTWDTFKAATQVYETFHSDYDSSLEWIIILHDQYRLHQSLKLDLTLRAMSNFEAGDLRDKVYAALGLTFADWRDHHAWQPVQIPNADYTKSVNEVFINANRYIISLSDSVALWSVLDPINQSTATGGTKGLPSWAFDFGKPADTRGIPFPPENAEYEAFIRGHPTTTRTSLHVNGYVIDVVNSKIPITKDKGTMDLSVSGSQEDFEKGSVGTNLAALLRTLMSLGDCSADESMNFEAYVAWKLMMDNDTSEIFRAPPDSLQDRIGAWKTSSKELPDFDLSVCKNMERLHCYGYDLVYTEKGHFGLAPSREGNEGLVLAVVGGCRDLVLLRRKSSDQDTWYEYVSQVYMYGWTKDKIRTVEDLGGDLKEVRFEIR</sequence>
<evidence type="ECO:0000313" key="6">
    <source>
        <dbReference type="Proteomes" id="UP000091967"/>
    </source>
</evidence>
<dbReference type="Pfam" id="PF12796">
    <property type="entry name" value="Ank_2"/>
    <property type="match status" value="7"/>
</dbReference>
<dbReference type="PROSITE" id="PS50297">
    <property type="entry name" value="ANK_REP_REGION"/>
    <property type="match status" value="14"/>
</dbReference>
<feature type="repeat" description="ANK" evidence="3">
    <location>
        <begin position="514"/>
        <end position="546"/>
    </location>
</feature>
<feature type="repeat" description="ANK" evidence="3">
    <location>
        <begin position="547"/>
        <end position="579"/>
    </location>
</feature>
<dbReference type="Pfam" id="PF06985">
    <property type="entry name" value="HET"/>
    <property type="match status" value="1"/>
</dbReference>
<feature type="repeat" description="ANK" evidence="3">
    <location>
        <begin position="173"/>
        <end position="205"/>
    </location>
</feature>
<gene>
    <name evidence="5" type="ORF">FPOA_06748</name>
</gene>
<dbReference type="SMART" id="SM00248">
    <property type="entry name" value="ANK"/>
    <property type="match status" value="25"/>
</dbReference>
<evidence type="ECO:0000256" key="2">
    <source>
        <dbReference type="ARBA" id="ARBA00023043"/>
    </source>
</evidence>
<evidence type="ECO:0000313" key="5">
    <source>
        <dbReference type="EMBL" id="OBS20375.1"/>
    </source>
</evidence>
<feature type="repeat" description="ANK" evidence="3">
    <location>
        <begin position="140"/>
        <end position="172"/>
    </location>
</feature>
<keyword evidence="6" id="KW-1185">Reference proteome</keyword>
<dbReference type="PRINTS" id="PR01415">
    <property type="entry name" value="ANKYRIN"/>
</dbReference>
<feature type="repeat" description="ANK" evidence="3">
    <location>
        <begin position="927"/>
        <end position="959"/>
    </location>
</feature>
<accession>A0A1B8AIH6</accession>
<protein>
    <recommendedName>
        <fullName evidence="4">Heterokaryon incompatibility domain-containing protein</fullName>
    </recommendedName>
</protein>
<dbReference type="PANTHER" id="PTHR24171">
    <property type="entry name" value="ANKYRIN REPEAT DOMAIN-CONTAINING PROTEIN 39-RELATED"/>
    <property type="match status" value="1"/>
</dbReference>
<feature type="domain" description="Heterokaryon incompatibility" evidence="4">
    <location>
        <begin position="1046"/>
        <end position="1212"/>
    </location>
</feature>
<feature type="repeat" description="ANK" evidence="3">
    <location>
        <begin position="894"/>
        <end position="926"/>
    </location>
</feature>
<evidence type="ECO:0000259" key="4">
    <source>
        <dbReference type="Pfam" id="PF06985"/>
    </source>
</evidence>
<feature type="repeat" description="ANK" evidence="3">
    <location>
        <begin position="407"/>
        <end position="439"/>
    </location>
</feature>
<dbReference type="SUPFAM" id="SSF48403">
    <property type="entry name" value="Ankyrin repeat"/>
    <property type="match status" value="3"/>
</dbReference>